<dbReference type="GO" id="GO:0004852">
    <property type="term" value="F:uroporphyrinogen-III synthase activity"/>
    <property type="evidence" value="ECO:0007669"/>
    <property type="project" value="InterPro"/>
</dbReference>
<dbReference type="SUPFAM" id="SSF69618">
    <property type="entry name" value="HemD-like"/>
    <property type="match status" value="1"/>
</dbReference>
<sequence>MSRSVVLTAAIEDTEVFRSDLEDMPVSVLHYPLEWYEPVKDNEDVLDTLELLDEFENIVHGSKRNAQYFVDVVEEYDKMDAVRNQLNLTLNQHTADFLEEAGIPAVHPHAEGKAINLLEFMLRIKRIGNTLYPCGDKTSEDMPGLLRELDVPVEELVLFTLEGPEEMKLQEYRTDLAAHDPAFVIFHSRRAVNRIPAAFPNLDFSDAHIITGDQAVTDKLEAEEIEVDTQAEGSWDSVKEIIKEEVGV</sequence>
<dbReference type="InterPro" id="IPR003754">
    <property type="entry name" value="4pyrrol_synth_uPrphyn_synth"/>
</dbReference>
<dbReference type="GO" id="GO:0033014">
    <property type="term" value="P:tetrapyrrole biosynthetic process"/>
    <property type="evidence" value="ECO:0007669"/>
    <property type="project" value="InterPro"/>
</dbReference>
<gene>
    <name evidence="2" type="ORF">G3569_12970</name>
</gene>
<evidence type="ECO:0000313" key="3">
    <source>
        <dbReference type="Proteomes" id="UP000479132"/>
    </source>
</evidence>
<dbReference type="Pfam" id="PF02602">
    <property type="entry name" value="HEM4"/>
    <property type="match status" value="1"/>
</dbReference>
<dbReference type="RefSeq" id="WP_165269821.1">
    <property type="nucleotide sequence ID" value="NZ_JAALLS010000017.1"/>
</dbReference>
<organism evidence="2 3">
    <name type="scientific">Fodinibius halophilus</name>
    <dbReference type="NCBI Taxonomy" id="1736908"/>
    <lineage>
        <taxon>Bacteria</taxon>
        <taxon>Pseudomonadati</taxon>
        <taxon>Balneolota</taxon>
        <taxon>Balneolia</taxon>
        <taxon>Balneolales</taxon>
        <taxon>Balneolaceae</taxon>
        <taxon>Fodinibius</taxon>
    </lineage>
</organism>
<keyword evidence="3" id="KW-1185">Reference proteome</keyword>
<accession>A0A6M1T7D2</accession>
<dbReference type="AlphaFoldDB" id="A0A6M1T7D2"/>
<dbReference type="Proteomes" id="UP000479132">
    <property type="component" value="Unassembled WGS sequence"/>
</dbReference>
<name>A0A6M1T7D2_9BACT</name>
<protein>
    <recommendedName>
        <fullName evidence="1">Tetrapyrrole biosynthesis uroporphyrinogen III synthase domain-containing protein</fullName>
    </recommendedName>
</protein>
<reference evidence="2 3" key="1">
    <citation type="submission" date="2020-02" db="EMBL/GenBank/DDBJ databases">
        <title>Aliifodinibius halophilus 2W32, complete genome.</title>
        <authorList>
            <person name="Li Y."/>
            <person name="Wu S."/>
        </authorList>
    </citation>
    <scope>NUCLEOTIDE SEQUENCE [LARGE SCALE GENOMIC DNA]</scope>
    <source>
        <strain evidence="2 3">2W32</strain>
    </source>
</reference>
<evidence type="ECO:0000313" key="2">
    <source>
        <dbReference type="EMBL" id="NGP89265.1"/>
    </source>
</evidence>
<dbReference type="Gene3D" id="3.40.50.10090">
    <property type="match status" value="1"/>
</dbReference>
<dbReference type="InterPro" id="IPR036108">
    <property type="entry name" value="4pyrrol_syn_uPrphyn_synt_sf"/>
</dbReference>
<proteinExistence type="predicted"/>
<feature type="domain" description="Tetrapyrrole biosynthesis uroporphyrinogen III synthase" evidence="1">
    <location>
        <begin position="18"/>
        <end position="232"/>
    </location>
</feature>
<evidence type="ECO:0000259" key="1">
    <source>
        <dbReference type="Pfam" id="PF02602"/>
    </source>
</evidence>
<dbReference type="EMBL" id="JAALLS010000017">
    <property type="protein sequence ID" value="NGP89265.1"/>
    <property type="molecule type" value="Genomic_DNA"/>
</dbReference>
<comment type="caution">
    <text evidence="2">The sequence shown here is derived from an EMBL/GenBank/DDBJ whole genome shotgun (WGS) entry which is preliminary data.</text>
</comment>